<proteinExistence type="predicted"/>
<feature type="domain" description="MADF" evidence="2">
    <location>
        <begin position="33"/>
        <end position="126"/>
    </location>
</feature>
<evidence type="ECO:0000256" key="1">
    <source>
        <dbReference type="SAM" id="MobiDB-lite"/>
    </source>
</evidence>
<dbReference type="Pfam" id="PF10545">
    <property type="entry name" value="MADF_DNA_bdg"/>
    <property type="match status" value="1"/>
</dbReference>
<dbReference type="InParanoid" id="B4JGU3"/>
<evidence type="ECO:0000259" key="2">
    <source>
        <dbReference type="PROSITE" id="PS51029"/>
    </source>
</evidence>
<dbReference type="eggNOG" id="ENOG502T92G">
    <property type="taxonomic scope" value="Eukaryota"/>
</dbReference>
<name>B4JGU3_DROGR</name>
<dbReference type="PANTHER" id="PTHR21505">
    <property type="entry name" value="MADF DOMAIN-CONTAINING PROTEIN-RELATED"/>
    <property type="match status" value="1"/>
</dbReference>
<dbReference type="AlphaFoldDB" id="B4JGU3"/>
<organism evidence="4">
    <name type="scientific">Drosophila grimshawi</name>
    <name type="common">Hawaiian fruit fly</name>
    <name type="synonym">Idiomyia grimshawi</name>
    <dbReference type="NCBI Taxonomy" id="7222"/>
    <lineage>
        <taxon>Eukaryota</taxon>
        <taxon>Metazoa</taxon>
        <taxon>Ecdysozoa</taxon>
        <taxon>Arthropoda</taxon>
        <taxon>Hexapoda</taxon>
        <taxon>Insecta</taxon>
        <taxon>Pterygota</taxon>
        <taxon>Neoptera</taxon>
        <taxon>Endopterygota</taxon>
        <taxon>Diptera</taxon>
        <taxon>Brachycera</taxon>
        <taxon>Muscomorpha</taxon>
        <taxon>Ephydroidea</taxon>
        <taxon>Drosophilidae</taxon>
        <taxon>Drosophila</taxon>
        <taxon>Hawaiian Drosophila</taxon>
    </lineage>
</organism>
<feature type="compositionally biased region" description="Basic and acidic residues" evidence="1">
    <location>
        <begin position="318"/>
        <end position="332"/>
    </location>
</feature>
<dbReference type="OrthoDB" id="10051975at2759"/>
<dbReference type="PhylomeDB" id="B4JGU3"/>
<feature type="region of interest" description="Disordered" evidence="1">
    <location>
        <begin position="271"/>
        <end position="332"/>
    </location>
</feature>
<accession>B4JGU3</accession>
<dbReference type="Proteomes" id="UP000001070">
    <property type="component" value="Unassembled WGS sequence"/>
</dbReference>
<protein>
    <submittedName>
        <fullName evidence="3">GH18688</fullName>
    </submittedName>
</protein>
<gene>
    <name evidence="3" type="primary">Dgri\GH18688</name>
    <name evidence="3" type="ORF">Dgri_GH18688</name>
</gene>
<dbReference type="EMBL" id="CH916369">
    <property type="protein sequence ID" value="EDV92697.1"/>
    <property type="molecule type" value="Genomic_DNA"/>
</dbReference>
<keyword evidence="4" id="KW-1185">Reference proteome</keyword>
<dbReference type="HOGENOM" id="CLU_621536_0_0_1"/>
<evidence type="ECO:0000313" key="3">
    <source>
        <dbReference type="EMBL" id="EDV92697.1"/>
    </source>
</evidence>
<reference evidence="3 4" key="1">
    <citation type="journal article" date="2007" name="Nature">
        <title>Evolution of genes and genomes on the Drosophila phylogeny.</title>
        <authorList>
            <consortium name="Drosophila 12 Genomes Consortium"/>
            <person name="Clark A.G."/>
            <person name="Eisen M.B."/>
            <person name="Smith D.R."/>
            <person name="Bergman C.M."/>
            <person name="Oliver B."/>
            <person name="Markow T.A."/>
            <person name="Kaufman T.C."/>
            <person name="Kellis M."/>
            <person name="Gelbart W."/>
            <person name="Iyer V.N."/>
            <person name="Pollard D.A."/>
            <person name="Sackton T.B."/>
            <person name="Larracuente A.M."/>
            <person name="Singh N.D."/>
            <person name="Abad J.P."/>
            <person name="Abt D.N."/>
            <person name="Adryan B."/>
            <person name="Aguade M."/>
            <person name="Akashi H."/>
            <person name="Anderson W.W."/>
            <person name="Aquadro C.F."/>
            <person name="Ardell D.H."/>
            <person name="Arguello R."/>
            <person name="Artieri C.G."/>
            <person name="Barbash D.A."/>
            <person name="Barker D."/>
            <person name="Barsanti P."/>
            <person name="Batterham P."/>
            <person name="Batzoglou S."/>
            <person name="Begun D."/>
            <person name="Bhutkar A."/>
            <person name="Blanco E."/>
            <person name="Bosak S.A."/>
            <person name="Bradley R.K."/>
            <person name="Brand A.D."/>
            <person name="Brent M.R."/>
            <person name="Brooks A.N."/>
            <person name="Brown R.H."/>
            <person name="Butlin R.K."/>
            <person name="Caggese C."/>
            <person name="Calvi B.R."/>
            <person name="Bernardo de Carvalho A."/>
            <person name="Caspi A."/>
            <person name="Castrezana S."/>
            <person name="Celniker S.E."/>
            <person name="Chang J.L."/>
            <person name="Chapple C."/>
            <person name="Chatterji S."/>
            <person name="Chinwalla A."/>
            <person name="Civetta A."/>
            <person name="Clifton S.W."/>
            <person name="Comeron J.M."/>
            <person name="Costello J.C."/>
            <person name="Coyne J.A."/>
            <person name="Daub J."/>
            <person name="David R.G."/>
            <person name="Delcher A.L."/>
            <person name="Delehaunty K."/>
            <person name="Do C.B."/>
            <person name="Ebling H."/>
            <person name="Edwards K."/>
            <person name="Eickbush T."/>
            <person name="Evans J.D."/>
            <person name="Filipski A."/>
            <person name="Findeiss S."/>
            <person name="Freyhult E."/>
            <person name="Fulton L."/>
            <person name="Fulton R."/>
            <person name="Garcia A.C."/>
            <person name="Gardiner A."/>
            <person name="Garfield D.A."/>
            <person name="Garvin B.E."/>
            <person name="Gibson G."/>
            <person name="Gilbert D."/>
            <person name="Gnerre S."/>
            <person name="Godfrey J."/>
            <person name="Good R."/>
            <person name="Gotea V."/>
            <person name="Gravely B."/>
            <person name="Greenberg A.J."/>
            <person name="Griffiths-Jones S."/>
            <person name="Gross S."/>
            <person name="Guigo R."/>
            <person name="Gustafson E.A."/>
            <person name="Haerty W."/>
            <person name="Hahn M.W."/>
            <person name="Halligan D.L."/>
            <person name="Halpern A.L."/>
            <person name="Halter G.M."/>
            <person name="Han M.V."/>
            <person name="Heger A."/>
            <person name="Hillier L."/>
            <person name="Hinrichs A.S."/>
            <person name="Holmes I."/>
            <person name="Hoskins R.A."/>
            <person name="Hubisz M.J."/>
            <person name="Hultmark D."/>
            <person name="Huntley M.A."/>
            <person name="Jaffe D.B."/>
            <person name="Jagadeeshan S."/>
            <person name="Jeck W.R."/>
            <person name="Johnson J."/>
            <person name="Jones C.D."/>
            <person name="Jordan W.C."/>
            <person name="Karpen G.H."/>
            <person name="Kataoka E."/>
            <person name="Keightley P.D."/>
            <person name="Kheradpour P."/>
            <person name="Kirkness E.F."/>
            <person name="Koerich L.B."/>
            <person name="Kristiansen K."/>
            <person name="Kudrna D."/>
            <person name="Kulathinal R.J."/>
            <person name="Kumar S."/>
            <person name="Kwok R."/>
            <person name="Lander E."/>
            <person name="Langley C.H."/>
            <person name="Lapoint R."/>
            <person name="Lazzaro B.P."/>
            <person name="Lee S.J."/>
            <person name="Levesque L."/>
            <person name="Li R."/>
            <person name="Lin C.F."/>
            <person name="Lin M.F."/>
            <person name="Lindblad-Toh K."/>
            <person name="Llopart A."/>
            <person name="Long M."/>
            <person name="Low L."/>
            <person name="Lozovsky E."/>
            <person name="Lu J."/>
            <person name="Luo M."/>
            <person name="Machado C.A."/>
            <person name="Makalowski W."/>
            <person name="Marzo M."/>
            <person name="Matsuda M."/>
            <person name="Matzkin L."/>
            <person name="McAllister B."/>
            <person name="McBride C.S."/>
            <person name="McKernan B."/>
            <person name="McKernan K."/>
            <person name="Mendez-Lago M."/>
            <person name="Minx P."/>
            <person name="Mollenhauer M.U."/>
            <person name="Montooth K."/>
            <person name="Mount S.M."/>
            <person name="Mu X."/>
            <person name="Myers E."/>
            <person name="Negre B."/>
            <person name="Newfeld S."/>
            <person name="Nielsen R."/>
            <person name="Noor M.A."/>
            <person name="O'Grady P."/>
            <person name="Pachter L."/>
            <person name="Papaceit M."/>
            <person name="Parisi M.J."/>
            <person name="Parisi M."/>
            <person name="Parts L."/>
            <person name="Pedersen J.S."/>
            <person name="Pesole G."/>
            <person name="Phillippy A.M."/>
            <person name="Ponting C.P."/>
            <person name="Pop M."/>
            <person name="Porcelli D."/>
            <person name="Powell J.R."/>
            <person name="Prohaska S."/>
            <person name="Pruitt K."/>
            <person name="Puig M."/>
            <person name="Quesneville H."/>
            <person name="Ram K.R."/>
            <person name="Rand D."/>
            <person name="Rasmussen M.D."/>
            <person name="Reed L.K."/>
            <person name="Reenan R."/>
            <person name="Reily A."/>
            <person name="Remington K.A."/>
            <person name="Rieger T.T."/>
            <person name="Ritchie M.G."/>
            <person name="Robin C."/>
            <person name="Rogers Y.H."/>
            <person name="Rohde C."/>
            <person name="Rozas J."/>
            <person name="Rubenfield M.J."/>
            <person name="Ruiz A."/>
            <person name="Russo S."/>
            <person name="Salzberg S.L."/>
            <person name="Sanchez-Gracia A."/>
            <person name="Saranga D.J."/>
            <person name="Sato H."/>
            <person name="Schaeffer S.W."/>
            <person name="Schatz M.C."/>
            <person name="Schlenke T."/>
            <person name="Schwartz R."/>
            <person name="Segarra C."/>
            <person name="Singh R.S."/>
            <person name="Sirot L."/>
            <person name="Sirota M."/>
            <person name="Sisneros N.B."/>
            <person name="Smith C.D."/>
            <person name="Smith T.F."/>
            <person name="Spieth J."/>
            <person name="Stage D.E."/>
            <person name="Stark A."/>
            <person name="Stephan W."/>
            <person name="Strausberg R.L."/>
            <person name="Strempel S."/>
            <person name="Sturgill D."/>
            <person name="Sutton G."/>
            <person name="Sutton G.G."/>
            <person name="Tao W."/>
            <person name="Teichmann S."/>
            <person name="Tobari Y.N."/>
            <person name="Tomimura Y."/>
            <person name="Tsolas J.M."/>
            <person name="Valente V.L."/>
            <person name="Venter E."/>
            <person name="Venter J.C."/>
            <person name="Vicario S."/>
            <person name="Vieira F.G."/>
            <person name="Vilella A.J."/>
            <person name="Villasante A."/>
            <person name="Walenz B."/>
            <person name="Wang J."/>
            <person name="Wasserman M."/>
            <person name="Watts T."/>
            <person name="Wilson D."/>
            <person name="Wilson R.K."/>
            <person name="Wing R.A."/>
            <person name="Wolfner M.F."/>
            <person name="Wong A."/>
            <person name="Wong G.K."/>
            <person name="Wu C.I."/>
            <person name="Wu G."/>
            <person name="Yamamoto D."/>
            <person name="Yang H.P."/>
            <person name="Yang S.P."/>
            <person name="Yorke J.A."/>
            <person name="Yoshida K."/>
            <person name="Zdobnov E."/>
            <person name="Zhang P."/>
            <person name="Zhang Y."/>
            <person name="Zimin A.V."/>
            <person name="Baldwin J."/>
            <person name="Abdouelleil A."/>
            <person name="Abdulkadir J."/>
            <person name="Abebe A."/>
            <person name="Abera B."/>
            <person name="Abreu J."/>
            <person name="Acer S.C."/>
            <person name="Aftuck L."/>
            <person name="Alexander A."/>
            <person name="An P."/>
            <person name="Anderson E."/>
            <person name="Anderson S."/>
            <person name="Arachi H."/>
            <person name="Azer M."/>
            <person name="Bachantsang P."/>
            <person name="Barry A."/>
            <person name="Bayul T."/>
            <person name="Berlin A."/>
            <person name="Bessette D."/>
            <person name="Bloom T."/>
            <person name="Blye J."/>
            <person name="Boguslavskiy L."/>
            <person name="Bonnet C."/>
            <person name="Boukhgalter B."/>
            <person name="Bourzgui I."/>
            <person name="Brown A."/>
            <person name="Cahill P."/>
            <person name="Channer S."/>
            <person name="Cheshatsang Y."/>
            <person name="Chuda L."/>
            <person name="Citroen M."/>
            <person name="Collymore A."/>
            <person name="Cooke P."/>
            <person name="Costello M."/>
            <person name="D'Aco K."/>
            <person name="Daza R."/>
            <person name="De Haan G."/>
            <person name="DeGray S."/>
            <person name="DeMaso C."/>
            <person name="Dhargay N."/>
            <person name="Dooley K."/>
            <person name="Dooley E."/>
            <person name="Doricent M."/>
            <person name="Dorje P."/>
            <person name="Dorjee K."/>
            <person name="Dupes A."/>
            <person name="Elong R."/>
            <person name="Falk J."/>
            <person name="Farina A."/>
            <person name="Faro S."/>
            <person name="Ferguson D."/>
            <person name="Fisher S."/>
            <person name="Foley C.D."/>
            <person name="Franke A."/>
            <person name="Friedrich D."/>
            <person name="Gadbois L."/>
            <person name="Gearin G."/>
            <person name="Gearin C.R."/>
            <person name="Giannoukos G."/>
            <person name="Goode T."/>
            <person name="Graham J."/>
            <person name="Grandbois E."/>
            <person name="Grewal S."/>
            <person name="Gyaltsen K."/>
            <person name="Hafez N."/>
            <person name="Hagos B."/>
            <person name="Hall J."/>
            <person name="Henson C."/>
            <person name="Hollinger A."/>
            <person name="Honan T."/>
            <person name="Huard M.D."/>
            <person name="Hughes L."/>
            <person name="Hurhula B."/>
            <person name="Husby M.E."/>
            <person name="Kamat A."/>
            <person name="Kanga B."/>
            <person name="Kashin S."/>
            <person name="Khazanovich D."/>
            <person name="Kisner P."/>
            <person name="Lance K."/>
            <person name="Lara M."/>
            <person name="Lee W."/>
            <person name="Lennon N."/>
            <person name="Letendre F."/>
            <person name="LeVine R."/>
            <person name="Lipovsky A."/>
            <person name="Liu X."/>
            <person name="Liu J."/>
            <person name="Liu S."/>
            <person name="Lokyitsang T."/>
            <person name="Lokyitsang Y."/>
            <person name="Lubonja R."/>
            <person name="Lui A."/>
            <person name="MacDonald P."/>
            <person name="Magnisalis V."/>
            <person name="Maru K."/>
            <person name="Matthews C."/>
            <person name="McCusker W."/>
            <person name="McDonough S."/>
            <person name="Mehta T."/>
            <person name="Meldrim J."/>
            <person name="Meneus L."/>
            <person name="Mihai O."/>
            <person name="Mihalev A."/>
            <person name="Mihova T."/>
            <person name="Mittelman R."/>
            <person name="Mlenga V."/>
            <person name="Montmayeur A."/>
            <person name="Mulrain L."/>
            <person name="Navidi A."/>
            <person name="Naylor J."/>
            <person name="Negash T."/>
            <person name="Nguyen T."/>
            <person name="Nguyen N."/>
            <person name="Nicol R."/>
            <person name="Norbu C."/>
            <person name="Norbu N."/>
            <person name="Novod N."/>
            <person name="O'Neill B."/>
            <person name="Osman S."/>
            <person name="Markiewicz E."/>
            <person name="Oyono O.L."/>
            <person name="Patti C."/>
            <person name="Phunkhang P."/>
            <person name="Pierre F."/>
            <person name="Priest M."/>
            <person name="Raghuraman S."/>
            <person name="Rege F."/>
            <person name="Reyes R."/>
            <person name="Rise C."/>
            <person name="Rogov P."/>
            <person name="Ross K."/>
            <person name="Ryan E."/>
            <person name="Settipalli S."/>
            <person name="Shea T."/>
            <person name="Sherpa N."/>
            <person name="Shi L."/>
            <person name="Shih D."/>
            <person name="Sparrow T."/>
            <person name="Spaulding J."/>
            <person name="Stalker J."/>
            <person name="Stange-Thomann N."/>
            <person name="Stavropoulos S."/>
            <person name="Stone C."/>
            <person name="Strader C."/>
            <person name="Tesfaye S."/>
            <person name="Thomson T."/>
            <person name="Thoulutsang Y."/>
            <person name="Thoulutsang D."/>
            <person name="Topham K."/>
            <person name="Topping I."/>
            <person name="Tsamla T."/>
            <person name="Vassiliev H."/>
            <person name="Vo A."/>
            <person name="Wangchuk T."/>
            <person name="Wangdi T."/>
            <person name="Weiand M."/>
            <person name="Wilkinson J."/>
            <person name="Wilson A."/>
            <person name="Yadav S."/>
            <person name="Young G."/>
            <person name="Yu Q."/>
            <person name="Zembek L."/>
            <person name="Zhong D."/>
            <person name="Zimmer A."/>
            <person name="Zwirko Z."/>
            <person name="Jaffe D.B."/>
            <person name="Alvarez P."/>
            <person name="Brockman W."/>
            <person name="Butler J."/>
            <person name="Chin C."/>
            <person name="Gnerre S."/>
            <person name="Grabherr M."/>
            <person name="Kleber M."/>
            <person name="Mauceli E."/>
            <person name="MacCallum I."/>
        </authorList>
    </citation>
    <scope>NUCLEOTIDE SEQUENCE [LARGE SCALE GENOMIC DNA]</scope>
    <source>
        <strain evidence="4">Tucson 15287-2541.00</strain>
    </source>
</reference>
<dbReference type="OMA" id="SMRYRLN"/>
<dbReference type="SMART" id="SM00595">
    <property type="entry name" value="MADF"/>
    <property type="match status" value="1"/>
</dbReference>
<dbReference type="PROSITE" id="PS51029">
    <property type="entry name" value="MADF"/>
    <property type="match status" value="1"/>
</dbReference>
<dbReference type="PANTHER" id="PTHR21505:SF12">
    <property type="entry name" value="MADF DOMAIN-CONTAINING PROTEIN-RELATED"/>
    <property type="match status" value="1"/>
</dbReference>
<evidence type="ECO:0000313" key="4">
    <source>
        <dbReference type="Proteomes" id="UP000001070"/>
    </source>
</evidence>
<dbReference type="InterPro" id="IPR006578">
    <property type="entry name" value="MADF-dom"/>
</dbReference>
<sequence length="370" mass="42932">MEARRLEQQRRYSAKSNAVQTLPSTQDEKFNLRLIDLYRKYPCLWNQSLKDYEDVDLKRKAWQDIADEMGAHLKANFVRHRILEMQYQLNIYNLKMIEYKMYPDASRQPEKLYYFDAFASIVDASQRREPDQSGRTEDAKNLVAKKANRSIADIFKQRIQQPNNMNIMRKMMQRLVLSNNDNPNGSPRGHLESGLWLKAQQPEQMMDAAVKSEIKSKSEIDNMIIERIQGMELPVDSMDSNSLDGQEALMYIPSVVRKRLRQNFMSGMRRELEGERHSQTIAAPKKHPTPLSPMKPALPGDSVSKTRLTHKVGLPKSTKSDGSESKSEDEDVHRLQWRVRLQRGSRRQSGNAQKYNLQPPLLQGMCDCDF</sequence>